<dbReference type="Proteomes" id="UP000199302">
    <property type="component" value="Unassembled WGS sequence"/>
</dbReference>
<keyword evidence="1" id="KW-0472">Membrane</keyword>
<feature type="transmembrane region" description="Helical" evidence="1">
    <location>
        <begin position="21"/>
        <end position="40"/>
    </location>
</feature>
<proteinExistence type="predicted"/>
<organism evidence="2 3">
    <name type="scientific">Poseidonocella sedimentorum</name>
    <dbReference type="NCBI Taxonomy" id="871652"/>
    <lineage>
        <taxon>Bacteria</taxon>
        <taxon>Pseudomonadati</taxon>
        <taxon>Pseudomonadota</taxon>
        <taxon>Alphaproteobacteria</taxon>
        <taxon>Rhodobacterales</taxon>
        <taxon>Roseobacteraceae</taxon>
        <taxon>Poseidonocella</taxon>
    </lineage>
</organism>
<dbReference type="AlphaFoldDB" id="A0A1I6E9I3"/>
<evidence type="ECO:0000256" key="1">
    <source>
        <dbReference type="SAM" id="Phobius"/>
    </source>
</evidence>
<evidence type="ECO:0000313" key="2">
    <source>
        <dbReference type="EMBL" id="SFR14221.1"/>
    </source>
</evidence>
<dbReference type="STRING" id="871652.SAMN04515673_108103"/>
<name>A0A1I6E9I3_9RHOB</name>
<reference evidence="2 3" key="1">
    <citation type="submission" date="2016-10" db="EMBL/GenBank/DDBJ databases">
        <authorList>
            <person name="de Groot N.N."/>
        </authorList>
    </citation>
    <scope>NUCLEOTIDE SEQUENCE [LARGE SCALE GENOMIC DNA]</scope>
    <source>
        <strain evidence="3">KMM 9023,NRIC 0796,JCM 17311,KCTC 23692</strain>
    </source>
</reference>
<dbReference type="RefSeq" id="WP_177220547.1">
    <property type="nucleotide sequence ID" value="NZ_FOYI01000008.1"/>
</dbReference>
<sequence length="58" mass="6693">MWLLVRLARWARHPPSPARARLILGVFVICLLLVVLERLVGLPDWASLDPRGARWPLR</sequence>
<keyword evidence="3" id="KW-1185">Reference proteome</keyword>
<keyword evidence="1" id="KW-1133">Transmembrane helix</keyword>
<gene>
    <name evidence="2" type="ORF">SAMN04515673_108103</name>
</gene>
<keyword evidence="1" id="KW-0812">Transmembrane</keyword>
<protein>
    <submittedName>
        <fullName evidence="2">Uncharacterized protein</fullName>
    </submittedName>
</protein>
<dbReference type="EMBL" id="FOYI01000008">
    <property type="protein sequence ID" value="SFR14221.1"/>
    <property type="molecule type" value="Genomic_DNA"/>
</dbReference>
<evidence type="ECO:0000313" key="3">
    <source>
        <dbReference type="Proteomes" id="UP000199302"/>
    </source>
</evidence>
<accession>A0A1I6E9I3</accession>